<organism evidence="2">
    <name type="scientific">Craspedostauros australis</name>
    <dbReference type="NCBI Taxonomy" id="1486917"/>
    <lineage>
        <taxon>Eukaryota</taxon>
        <taxon>Sar</taxon>
        <taxon>Stramenopiles</taxon>
        <taxon>Ochrophyta</taxon>
        <taxon>Bacillariophyta</taxon>
        <taxon>Bacillariophyceae</taxon>
        <taxon>Bacillariophycidae</taxon>
        <taxon>Naviculales</taxon>
        <taxon>Naviculaceae</taxon>
        <taxon>Craspedostauros</taxon>
    </lineage>
</organism>
<feature type="chain" id="PRO_5030941057" description="Chlorophyllase" evidence="1">
    <location>
        <begin position="24"/>
        <end position="339"/>
    </location>
</feature>
<sequence>MKFTNTLQLLATMAIVACNGAQASDDTSNVSSGVVVGDVIDINNFANPKYANYQYQTYHSETSSGTESCCDNVVFINVGTAMGVTSYQLLSQKIVEEDPNQSTVAIMIDNNAGFLKIVKTSSVDYIHLTNLISSDITGILPECCLSQPKNGYLLGGHSAGGQAAVDAISELAGPGPHDEEFEFTVAGYLGLSSYDVAKNPTDINVPSMSWDFDMMTCFVGPNHSGIPAYEGSETDNRILYEVHLEGLETASGMHCAFTDDGCFTALVCGLNADQRPWIHQAVGESVNKLFTHVVGQPSFSKSDMELSSTGLPTTLYVNADPAPSLDFAEAVQGLRTAQA</sequence>
<dbReference type="PROSITE" id="PS51257">
    <property type="entry name" value="PROKAR_LIPOPROTEIN"/>
    <property type="match status" value="1"/>
</dbReference>
<gene>
    <name evidence="2" type="ORF">CAUS1442_LOCUS1437</name>
</gene>
<name>A0A7R9WNX3_9STRA</name>
<evidence type="ECO:0000256" key="1">
    <source>
        <dbReference type="SAM" id="SignalP"/>
    </source>
</evidence>
<protein>
    <recommendedName>
        <fullName evidence="3">Chlorophyllase</fullName>
    </recommendedName>
</protein>
<keyword evidence="1" id="KW-0732">Signal</keyword>
<proteinExistence type="predicted"/>
<evidence type="ECO:0000313" key="2">
    <source>
        <dbReference type="EMBL" id="CAD8329339.1"/>
    </source>
</evidence>
<evidence type="ECO:0008006" key="3">
    <source>
        <dbReference type="Google" id="ProtNLM"/>
    </source>
</evidence>
<dbReference type="EMBL" id="HBEF01002306">
    <property type="protein sequence ID" value="CAD8329339.1"/>
    <property type="molecule type" value="Transcribed_RNA"/>
</dbReference>
<accession>A0A7R9WNX3</accession>
<reference evidence="2" key="1">
    <citation type="submission" date="2021-01" db="EMBL/GenBank/DDBJ databases">
        <authorList>
            <person name="Corre E."/>
            <person name="Pelletier E."/>
            <person name="Niang G."/>
            <person name="Scheremetjew M."/>
            <person name="Finn R."/>
            <person name="Kale V."/>
            <person name="Holt S."/>
            <person name="Cochrane G."/>
            <person name="Meng A."/>
            <person name="Brown T."/>
            <person name="Cohen L."/>
        </authorList>
    </citation>
    <scope>NUCLEOTIDE SEQUENCE</scope>
    <source>
        <strain evidence="2">CCMP3328</strain>
    </source>
</reference>
<dbReference type="AlphaFoldDB" id="A0A7R9WNX3"/>
<feature type="signal peptide" evidence="1">
    <location>
        <begin position="1"/>
        <end position="23"/>
    </location>
</feature>